<organism evidence="2 3">
    <name type="scientific">Spirosoma radiotolerans</name>
    <dbReference type="NCBI Taxonomy" id="1379870"/>
    <lineage>
        <taxon>Bacteria</taxon>
        <taxon>Pseudomonadati</taxon>
        <taxon>Bacteroidota</taxon>
        <taxon>Cytophagia</taxon>
        <taxon>Cytophagales</taxon>
        <taxon>Cytophagaceae</taxon>
        <taxon>Spirosoma</taxon>
    </lineage>
</organism>
<evidence type="ECO:0000259" key="1">
    <source>
        <dbReference type="Pfam" id="PF00535"/>
    </source>
</evidence>
<feature type="domain" description="Glycosyltransferase 2-like" evidence="1">
    <location>
        <begin position="5"/>
        <end position="171"/>
    </location>
</feature>
<dbReference type="EMBL" id="CP010429">
    <property type="protein sequence ID" value="AKD56136.1"/>
    <property type="molecule type" value="Genomic_DNA"/>
</dbReference>
<gene>
    <name evidence="2" type="ORF">SD10_15760</name>
</gene>
<dbReference type="Gene3D" id="3.90.550.10">
    <property type="entry name" value="Spore Coat Polysaccharide Biosynthesis Protein SpsA, Chain A"/>
    <property type="match status" value="1"/>
</dbReference>
<proteinExistence type="predicted"/>
<accession>A0A0E3V8A5</accession>
<reference evidence="2 3" key="1">
    <citation type="journal article" date="2014" name="Curr. Microbiol.">
        <title>Spirosoma radiotolerans sp. nov., a gamma-radiation-resistant bacterium isolated from gamma ray-irradiated soil.</title>
        <authorList>
            <person name="Lee J.J."/>
            <person name="Srinivasan S."/>
            <person name="Lim S."/>
            <person name="Joe M."/>
            <person name="Im S."/>
            <person name="Bae S.I."/>
            <person name="Park K.R."/>
            <person name="Han J.H."/>
            <person name="Park S.H."/>
            <person name="Joo B.M."/>
            <person name="Park S.J."/>
            <person name="Kim M.K."/>
        </authorList>
    </citation>
    <scope>NUCLEOTIDE SEQUENCE [LARGE SCALE GENOMIC DNA]</scope>
    <source>
        <strain evidence="2 3">DG5A</strain>
    </source>
</reference>
<dbReference type="PANTHER" id="PTHR10859:SF91">
    <property type="entry name" value="DOLICHYL-PHOSPHATE BETA-GLUCOSYLTRANSFERASE"/>
    <property type="match status" value="1"/>
</dbReference>
<dbReference type="STRING" id="1379870.SD10_15760"/>
<dbReference type="AlphaFoldDB" id="A0A0E3V8A5"/>
<dbReference type="InterPro" id="IPR029044">
    <property type="entry name" value="Nucleotide-diphossugar_trans"/>
</dbReference>
<protein>
    <submittedName>
        <fullName evidence="2">Family 2 glycosyl transferase</fullName>
    </submittedName>
</protein>
<sequence length="245" mass="27598">MSSACIIIPCYNEATRLRTEVFLAFMQQGTNVNFCFVDDGSTDGTKAVLEGMQAQYPNRISALILPRNQGKSGAVRAGMLHCADKSFDYLGFLDADLATPLTAIADLTAVLDANTALDLVMGSRIKFLGVDIRRDAFRHYVGRIIATVISTILKLPVYDSQCGAKLFRSGIVVKLFQEPFISPWLFDVELLARLTQHYGRPAVLSHLAEQPLRQWIEQSDSRISSGYVFRMWYELYRIQQKYRNV</sequence>
<dbReference type="HOGENOM" id="CLU_033536_9_0_10"/>
<dbReference type="SUPFAM" id="SSF53448">
    <property type="entry name" value="Nucleotide-diphospho-sugar transferases"/>
    <property type="match status" value="1"/>
</dbReference>
<dbReference type="Pfam" id="PF00535">
    <property type="entry name" value="Glycos_transf_2"/>
    <property type="match status" value="1"/>
</dbReference>
<keyword evidence="3" id="KW-1185">Reference proteome</keyword>
<dbReference type="KEGG" id="srd:SD10_15760"/>
<dbReference type="OrthoDB" id="952827at2"/>
<keyword evidence="2" id="KW-0808">Transferase</keyword>
<dbReference type="PANTHER" id="PTHR10859">
    <property type="entry name" value="GLYCOSYL TRANSFERASE"/>
    <property type="match status" value="1"/>
</dbReference>
<name>A0A0E3V8A5_9BACT</name>
<dbReference type="RefSeq" id="WP_046574939.1">
    <property type="nucleotide sequence ID" value="NZ_CP010429.1"/>
</dbReference>
<dbReference type="GO" id="GO:0006487">
    <property type="term" value="P:protein N-linked glycosylation"/>
    <property type="evidence" value="ECO:0007669"/>
    <property type="project" value="TreeGrafter"/>
</dbReference>
<evidence type="ECO:0000313" key="2">
    <source>
        <dbReference type="EMBL" id="AKD56136.1"/>
    </source>
</evidence>
<dbReference type="InterPro" id="IPR001173">
    <property type="entry name" value="Glyco_trans_2-like"/>
</dbReference>
<dbReference type="PATRIC" id="fig|1379870.5.peg.3424"/>
<dbReference type="GO" id="GO:0016740">
    <property type="term" value="F:transferase activity"/>
    <property type="evidence" value="ECO:0007669"/>
    <property type="project" value="UniProtKB-KW"/>
</dbReference>
<dbReference type="Proteomes" id="UP000033054">
    <property type="component" value="Chromosome"/>
</dbReference>
<evidence type="ECO:0000313" key="3">
    <source>
        <dbReference type="Proteomes" id="UP000033054"/>
    </source>
</evidence>